<evidence type="ECO:0000256" key="8">
    <source>
        <dbReference type="HAMAP-Rule" id="MF_01024"/>
    </source>
</evidence>
<evidence type="ECO:0000256" key="5">
    <source>
        <dbReference type="ARBA" id="ARBA00022833"/>
    </source>
</evidence>
<feature type="binding site" evidence="8 13">
    <location>
        <position position="352"/>
    </location>
    <ligand>
        <name>Zn(2+)</name>
        <dbReference type="ChEBI" id="CHEBI:29105"/>
    </ligand>
</feature>
<evidence type="ECO:0000256" key="6">
    <source>
        <dbReference type="ARBA" id="ARBA00023002"/>
    </source>
</evidence>
<evidence type="ECO:0000313" key="15">
    <source>
        <dbReference type="EMBL" id="SET72863.1"/>
    </source>
</evidence>
<evidence type="ECO:0000256" key="10">
    <source>
        <dbReference type="PIRSR" id="PIRSR000099-1"/>
    </source>
</evidence>
<evidence type="ECO:0000256" key="12">
    <source>
        <dbReference type="PIRSR" id="PIRSR000099-3"/>
    </source>
</evidence>
<dbReference type="InterPro" id="IPR012131">
    <property type="entry name" value="Hstdl_DH"/>
</dbReference>
<dbReference type="SUPFAM" id="SSF53720">
    <property type="entry name" value="ALDH-like"/>
    <property type="match status" value="1"/>
</dbReference>
<dbReference type="Gene3D" id="1.20.5.1300">
    <property type="match status" value="1"/>
</dbReference>
<dbReference type="UniPathway" id="UPA00031">
    <property type="reaction ID" value="UER00014"/>
</dbReference>
<keyword evidence="8" id="KW-0028">Amino-acid biosynthesis</keyword>
<evidence type="ECO:0000256" key="7">
    <source>
        <dbReference type="ARBA" id="ARBA00049489"/>
    </source>
</evidence>
<dbReference type="CDD" id="cd06572">
    <property type="entry name" value="Histidinol_dh"/>
    <property type="match status" value="1"/>
</dbReference>
<name>A0A1I0GP75_9BACI</name>
<dbReference type="InterPro" id="IPR016161">
    <property type="entry name" value="Ald_DH/histidinol_DH"/>
</dbReference>
<feature type="binding site" evidence="8 11">
    <location>
        <position position="205"/>
    </location>
    <ligand>
        <name>NAD(+)</name>
        <dbReference type="ChEBI" id="CHEBI:57540"/>
    </ligand>
</feature>
<feature type="binding site" evidence="8 11">
    <location>
        <position position="120"/>
    </location>
    <ligand>
        <name>NAD(+)</name>
        <dbReference type="ChEBI" id="CHEBI:57540"/>
    </ligand>
</feature>
<keyword evidence="6 8" id="KW-0560">Oxidoreductase</keyword>
<feature type="binding site" evidence="8 12">
    <location>
        <position position="411"/>
    </location>
    <ligand>
        <name>substrate</name>
    </ligand>
</feature>
<feature type="active site" description="Proton acceptor" evidence="8 10">
    <location>
        <position position="319"/>
    </location>
</feature>
<dbReference type="GO" id="GO:0051287">
    <property type="term" value="F:NAD binding"/>
    <property type="evidence" value="ECO:0007669"/>
    <property type="project" value="InterPro"/>
</dbReference>
<dbReference type="GO" id="GO:0008270">
    <property type="term" value="F:zinc ion binding"/>
    <property type="evidence" value="ECO:0007669"/>
    <property type="project" value="UniProtKB-UniRule"/>
</dbReference>
<evidence type="ECO:0000256" key="9">
    <source>
        <dbReference type="PIRNR" id="PIRNR000099"/>
    </source>
</evidence>
<feature type="binding site" evidence="8 12">
    <location>
        <position position="228"/>
    </location>
    <ligand>
        <name>substrate</name>
    </ligand>
</feature>
<comment type="pathway">
    <text evidence="8">Amino-acid biosynthesis; L-histidine biosynthesis; L-histidine from 5-phospho-alpha-D-ribose 1-diphosphate: step 9/9.</text>
</comment>
<feature type="binding site" evidence="8 13">
    <location>
        <position position="253"/>
    </location>
    <ligand>
        <name>Zn(2+)</name>
        <dbReference type="ChEBI" id="CHEBI:29105"/>
    </ligand>
</feature>
<dbReference type="PIRSF" id="PIRSF000099">
    <property type="entry name" value="Histidinol_dh"/>
    <property type="match status" value="1"/>
</dbReference>
<dbReference type="NCBIfam" id="TIGR00069">
    <property type="entry name" value="hisD"/>
    <property type="match status" value="1"/>
</dbReference>
<dbReference type="PANTHER" id="PTHR21256:SF2">
    <property type="entry name" value="HISTIDINE BIOSYNTHESIS TRIFUNCTIONAL PROTEIN"/>
    <property type="match status" value="1"/>
</dbReference>
<dbReference type="FunFam" id="3.40.50.1980:FF:000001">
    <property type="entry name" value="Histidinol dehydrogenase"/>
    <property type="match status" value="1"/>
</dbReference>
<dbReference type="EC" id="1.1.1.23" evidence="3 8"/>
<dbReference type="InterPro" id="IPR022695">
    <property type="entry name" value="Histidinol_DH_monofunct"/>
</dbReference>
<dbReference type="GO" id="GO:0000105">
    <property type="term" value="P:L-histidine biosynthetic process"/>
    <property type="evidence" value="ECO:0007669"/>
    <property type="project" value="UniProtKB-UniRule"/>
</dbReference>
<dbReference type="PROSITE" id="PS00611">
    <property type="entry name" value="HISOL_DEHYDROGENASE"/>
    <property type="match status" value="1"/>
</dbReference>
<evidence type="ECO:0000256" key="3">
    <source>
        <dbReference type="ARBA" id="ARBA00012965"/>
    </source>
</evidence>
<evidence type="ECO:0000313" key="16">
    <source>
        <dbReference type="Proteomes" id="UP000199095"/>
    </source>
</evidence>
<dbReference type="Gene3D" id="3.40.50.1980">
    <property type="entry name" value="Nitrogenase molybdenum iron protein domain"/>
    <property type="match status" value="2"/>
</dbReference>
<feature type="binding site" evidence="8 13">
    <location>
        <position position="411"/>
    </location>
    <ligand>
        <name>Zn(2+)</name>
        <dbReference type="ChEBI" id="CHEBI:29105"/>
    </ligand>
</feature>
<dbReference type="EMBL" id="FOHJ01000007">
    <property type="protein sequence ID" value="SET72863.1"/>
    <property type="molecule type" value="Genomic_DNA"/>
</dbReference>
<proteinExistence type="inferred from homology"/>
<keyword evidence="16" id="KW-1185">Reference proteome</keyword>
<dbReference type="STRING" id="237682.SAMN05421676_10799"/>
<protein>
    <recommendedName>
        <fullName evidence="3 8">Histidinol dehydrogenase</fullName>
        <shortName evidence="8">HDH</shortName>
        <ecNumber evidence="3 8">1.1.1.23</ecNumber>
    </recommendedName>
</protein>
<keyword evidence="8" id="KW-0368">Histidine biosynthesis</keyword>
<dbReference type="GO" id="GO:0004399">
    <property type="term" value="F:histidinol dehydrogenase activity"/>
    <property type="evidence" value="ECO:0007669"/>
    <property type="project" value="UniProtKB-UniRule"/>
</dbReference>
<evidence type="ECO:0000256" key="1">
    <source>
        <dbReference type="ARBA" id="ARBA00003850"/>
    </source>
</evidence>
<feature type="binding site" evidence="8 12">
    <location>
        <position position="319"/>
    </location>
    <ligand>
        <name>substrate</name>
    </ligand>
</feature>
<keyword evidence="4 8" id="KW-0479">Metal-binding</keyword>
<dbReference type="InterPro" id="IPR001692">
    <property type="entry name" value="Histidinol_DH_CS"/>
</dbReference>
<dbReference type="AlphaFoldDB" id="A0A1I0GP75"/>
<organism evidence="15 16">
    <name type="scientific">Salinibacillus kushneri</name>
    <dbReference type="NCBI Taxonomy" id="237682"/>
    <lineage>
        <taxon>Bacteria</taxon>
        <taxon>Bacillati</taxon>
        <taxon>Bacillota</taxon>
        <taxon>Bacilli</taxon>
        <taxon>Bacillales</taxon>
        <taxon>Bacillaceae</taxon>
        <taxon>Salinibacillus</taxon>
    </lineage>
</organism>
<evidence type="ECO:0000256" key="14">
    <source>
        <dbReference type="RuleBase" id="RU004175"/>
    </source>
</evidence>
<keyword evidence="8 11" id="KW-0520">NAD</keyword>
<feature type="binding site" evidence="8 13">
    <location>
        <position position="250"/>
    </location>
    <ligand>
        <name>Zn(2+)</name>
        <dbReference type="ChEBI" id="CHEBI:29105"/>
    </ligand>
</feature>
<feature type="binding site" evidence="8 12">
    <location>
        <position position="352"/>
    </location>
    <ligand>
        <name>substrate</name>
    </ligand>
</feature>
<dbReference type="PRINTS" id="PR00083">
    <property type="entry name" value="HOLDHDRGNASE"/>
</dbReference>
<dbReference type="FunFam" id="3.40.50.1980:FF:000026">
    <property type="entry name" value="Histidinol dehydrogenase"/>
    <property type="match status" value="1"/>
</dbReference>
<feature type="active site" description="Proton acceptor" evidence="8 10">
    <location>
        <position position="318"/>
    </location>
</feature>
<sequence>MKIVKDSLVKLERTILDDHDEQFDSVKAILHDVKNNKDEALRRLTEQFDHVKLNDIKVSKAEIIEAYGAVEKRFIEAVKQAISNIQSFHEKQTRQSWMDTSPSGTILGQLIRPLAKVGIYVPGGRAAYPSSVLMNAIPAQVAGVEEIVMVTPPNKNGKVNPGVLIAANELGIKQIFKIGGAQAVGALAYGTQSIPKVDKITGPGNIFVALAKKEVYGLVDIDLVAGPSEILILADETANPKLVAADLLSQAEHDPLSSATLITVSERLAYQVDTEISQQLQHLPKREIAAESIEKQGAIYVVSSIAAAVQMANDFAPEHLELLVKEPFSYVGQIKNAGAIFVGENSTEAIGDYFAGPNHVLPTGGTAKFSSPLGVDDFLKKSSLISYSKNDLDEYADSIATLAQFEELQGHANAVIFRKQNS</sequence>
<comment type="similarity">
    <text evidence="2 8 9 14">Belongs to the histidinol dehydrogenase family.</text>
</comment>
<reference evidence="16" key="1">
    <citation type="submission" date="2016-10" db="EMBL/GenBank/DDBJ databases">
        <authorList>
            <person name="Varghese N."/>
            <person name="Submissions S."/>
        </authorList>
    </citation>
    <scope>NUCLEOTIDE SEQUENCE [LARGE SCALE GENOMIC DNA]</scope>
    <source>
        <strain evidence="16">CGMCC 1.3566</strain>
    </source>
</reference>
<dbReference type="PANTHER" id="PTHR21256">
    <property type="entry name" value="HISTIDINOL DEHYDROGENASE HDH"/>
    <property type="match status" value="1"/>
</dbReference>
<keyword evidence="5 8" id="KW-0862">Zinc</keyword>
<feature type="binding site" evidence="8 12">
    <location>
        <position position="406"/>
    </location>
    <ligand>
        <name>substrate</name>
    </ligand>
</feature>
<evidence type="ECO:0000256" key="4">
    <source>
        <dbReference type="ARBA" id="ARBA00022723"/>
    </source>
</evidence>
<dbReference type="Pfam" id="PF00815">
    <property type="entry name" value="Histidinol_dh"/>
    <property type="match status" value="1"/>
</dbReference>
<dbReference type="RefSeq" id="WP_093135708.1">
    <property type="nucleotide sequence ID" value="NZ_FOHJ01000007.1"/>
</dbReference>
<feature type="binding site" evidence="8 12">
    <location>
        <position position="250"/>
    </location>
    <ligand>
        <name>substrate</name>
    </ligand>
</feature>
<dbReference type="HAMAP" id="MF_01024">
    <property type="entry name" value="HisD"/>
    <property type="match status" value="1"/>
</dbReference>
<evidence type="ECO:0000256" key="11">
    <source>
        <dbReference type="PIRSR" id="PIRSR000099-2"/>
    </source>
</evidence>
<accession>A0A1I0GP75</accession>
<comment type="cofactor">
    <cofactor evidence="8 13">
        <name>Zn(2+)</name>
        <dbReference type="ChEBI" id="CHEBI:29105"/>
    </cofactor>
    <text evidence="8 13">Binds 1 zinc ion per subunit.</text>
</comment>
<comment type="catalytic activity">
    <reaction evidence="7 8">
        <text>L-histidinol + 2 NAD(+) + H2O = L-histidine + 2 NADH + 3 H(+)</text>
        <dbReference type="Rhea" id="RHEA:20641"/>
        <dbReference type="ChEBI" id="CHEBI:15377"/>
        <dbReference type="ChEBI" id="CHEBI:15378"/>
        <dbReference type="ChEBI" id="CHEBI:57540"/>
        <dbReference type="ChEBI" id="CHEBI:57595"/>
        <dbReference type="ChEBI" id="CHEBI:57699"/>
        <dbReference type="ChEBI" id="CHEBI:57945"/>
        <dbReference type="EC" id="1.1.1.23"/>
    </reaction>
</comment>
<gene>
    <name evidence="8" type="primary">hisD</name>
    <name evidence="15" type="ORF">SAMN05421676_10799</name>
</gene>
<comment type="function">
    <text evidence="1 8">Catalyzes the sequential NAD-dependent oxidations of L-histidinol to L-histidinaldehyde and then to L-histidine.</text>
</comment>
<dbReference type="OrthoDB" id="9805269at2"/>
<evidence type="ECO:0000256" key="13">
    <source>
        <dbReference type="PIRSR" id="PIRSR000099-4"/>
    </source>
</evidence>
<feature type="binding site" evidence="8 12">
    <location>
        <position position="253"/>
    </location>
    <ligand>
        <name>substrate</name>
    </ligand>
</feature>
<dbReference type="GO" id="GO:0005829">
    <property type="term" value="C:cytosol"/>
    <property type="evidence" value="ECO:0007669"/>
    <property type="project" value="TreeGrafter"/>
</dbReference>
<feature type="binding site" evidence="8 11">
    <location>
        <position position="182"/>
    </location>
    <ligand>
        <name>NAD(+)</name>
        <dbReference type="ChEBI" id="CHEBI:57540"/>
    </ligand>
</feature>
<evidence type="ECO:0000256" key="2">
    <source>
        <dbReference type="ARBA" id="ARBA00010178"/>
    </source>
</evidence>
<dbReference type="Proteomes" id="UP000199095">
    <property type="component" value="Unassembled WGS sequence"/>
</dbReference>